<protein>
    <submittedName>
        <fullName evidence="2">Uncharacterized protein</fullName>
    </submittedName>
</protein>
<evidence type="ECO:0000313" key="2">
    <source>
        <dbReference type="EMBL" id="KAK8540161.1"/>
    </source>
</evidence>
<keyword evidence="3" id="KW-1185">Reference proteome</keyword>
<gene>
    <name evidence="2" type="ORF">V6N12_046452</name>
</gene>
<feature type="region of interest" description="Disordered" evidence="1">
    <location>
        <begin position="166"/>
        <end position="186"/>
    </location>
</feature>
<evidence type="ECO:0000313" key="3">
    <source>
        <dbReference type="Proteomes" id="UP001472677"/>
    </source>
</evidence>
<proteinExistence type="predicted"/>
<evidence type="ECO:0000256" key="1">
    <source>
        <dbReference type="SAM" id="MobiDB-lite"/>
    </source>
</evidence>
<dbReference type="Proteomes" id="UP001472677">
    <property type="component" value="Unassembled WGS sequence"/>
</dbReference>
<reference evidence="2 3" key="1">
    <citation type="journal article" date="2024" name="G3 (Bethesda)">
        <title>Genome assembly of Hibiscus sabdariffa L. provides insights into metabolisms of medicinal natural products.</title>
        <authorList>
            <person name="Kim T."/>
        </authorList>
    </citation>
    <scope>NUCLEOTIDE SEQUENCE [LARGE SCALE GENOMIC DNA]</scope>
    <source>
        <strain evidence="2">TK-2024</strain>
        <tissue evidence="2">Old leaves</tissue>
    </source>
</reference>
<dbReference type="EMBL" id="JBBPBM010000025">
    <property type="protein sequence ID" value="KAK8540161.1"/>
    <property type="molecule type" value="Genomic_DNA"/>
</dbReference>
<accession>A0ABR2DIN5</accession>
<name>A0ABR2DIN5_9ROSI</name>
<comment type="caution">
    <text evidence="2">The sequence shown here is derived from an EMBL/GenBank/DDBJ whole genome shotgun (WGS) entry which is preliminary data.</text>
</comment>
<sequence>MKFQYGAWLRVPKPKRPVSQWPRGRVASVEDESPLPSPTPFTTSHTKEVHFETRPTDTVATAVASIPTCTPAVDDIGATIAAKDVAILDVADKWLAIPSSPLVSDDHIDVVDVDSFVDVETFLVSFDGVVQPVGVTLVDSAVKAAADEVLREVAIAVVAERSLPPAPPSPVGGCRSPDGSRSAPARDRKLPLLPFFEESTFQGMAPYLAQVNIVLP</sequence>
<organism evidence="2 3">
    <name type="scientific">Hibiscus sabdariffa</name>
    <name type="common">roselle</name>
    <dbReference type="NCBI Taxonomy" id="183260"/>
    <lineage>
        <taxon>Eukaryota</taxon>
        <taxon>Viridiplantae</taxon>
        <taxon>Streptophyta</taxon>
        <taxon>Embryophyta</taxon>
        <taxon>Tracheophyta</taxon>
        <taxon>Spermatophyta</taxon>
        <taxon>Magnoliopsida</taxon>
        <taxon>eudicotyledons</taxon>
        <taxon>Gunneridae</taxon>
        <taxon>Pentapetalae</taxon>
        <taxon>rosids</taxon>
        <taxon>malvids</taxon>
        <taxon>Malvales</taxon>
        <taxon>Malvaceae</taxon>
        <taxon>Malvoideae</taxon>
        <taxon>Hibiscus</taxon>
    </lineage>
</organism>
<feature type="region of interest" description="Disordered" evidence="1">
    <location>
        <begin position="16"/>
        <end position="49"/>
    </location>
</feature>